<evidence type="ECO:0000313" key="1">
    <source>
        <dbReference type="EMBL" id="BCI67874.1"/>
    </source>
</evidence>
<accession>A0A6S6PRY5</accession>
<name>A0A6S6PRY5_ACEAC</name>
<dbReference type="Proteomes" id="UP000515220">
    <property type="component" value="Chromosome"/>
</dbReference>
<proteinExistence type="predicted"/>
<organism evidence="1 2">
    <name type="scientific">Acetobacter aceti</name>
    <dbReference type="NCBI Taxonomy" id="435"/>
    <lineage>
        <taxon>Bacteria</taxon>
        <taxon>Pseudomonadati</taxon>
        <taxon>Pseudomonadota</taxon>
        <taxon>Alphaproteobacteria</taxon>
        <taxon>Acetobacterales</taxon>
        <taxon>Acetobacteraceae</taxon>
        <taxon>Acetobacter</taxon>
        <taxon>Acetobacter subgen. Acetobacter</taxon>
    </lineage>
</organism>
<dbReference type="AlphaFoldDB" id="A0A6S6PRY5"/>
<protein>
    <submittedName>
        <fullName evidence="1">Uncharacterized protein</fullName>
    </submittedName>
</protein>
<gene>
    <name evidence="1" type="ORF">AAJCM20276_24980</name>
</gene>
<sequence length="220" mass="24384">MEYKNLDETTRKFMVEEIEKDIESRKIYISNQLNEQGKILWPSLLKEAATSGNDKTLSSKIRSEHLLNETEATKSGTKKMPSNAADLLAEGEFNRFYARGVCLHAIANGQETMTVYRARNSSNPRPESEEKIGKHVDAKKLLEDLRINQGKETILGRVDKRSDPEPCGGDIEETHEGQGGLVVAGRDTAHLLEPVEHPLDAVAVPVTPPVCFLWSAAAFA</sequence>
<evidence type="ECO:0000313" key="2">
    <source>
        <dbReference type="Proteomes" id="UP000515220"/>
    </source>
</evidence>
<reference evidence="1 2" key="1">
    <citation type="submission" date="2020-07" db="EMBL/GenBank/DDBJ databases">
        <title>Complete Genome Sequence of an acetic acid bacterium, Acetobacter aceti JCM20276.</title>
        <authorList>
            <person name="Hirose Y."/>
            <person name="Mihara H."/>
        </authorList>
    </citation>
    <scope>NUCLEOTIDE SEQUENCE [LARGE SCALE GENOMIC DNA]</scope>
    <source>
        <strain evidence="1 2">JCM20276</strain>
    </source>
</reference>
<dbReference type="EMBL" id="AP023326">
    <property type="protein sequence ID" value="BCI67874.1"/>
    <property type="molecule type" value="Genomic_DNA"/>
</dbReference>